<evidence type="ECO:0000259" key="7">
    <source>
        <dbReference type="PROSITE" id="PS51900"/>
    </source>
</evidence>
<dbReference type="PROSITE" id="PS51900">
    <property type="entry name" value="CB"/>
    <property type="match status" value="1"/>
</dbReference>
<keyword evidence="3 5" id="KW-0238">DNA-binding</keyword>
<dbReference type="SUPFAM" id="SSF56349">
    <property type="entry name" value="DNA breaking-rejoining enzymes"/>
    <property type="match status" value="1"/>
</dbReference>
<sequence length="458" mass="50249">MELLKPKWSVEKQTQEKVRKFDGEGLFIEVRPRSGAQHLPELPKDQYTKVWFVRVRLDGKTKDMGLGTFPEIGLAEAREKARTAAATARSGINPIDQRKNERKAARAARATQSEEAVRTFSAVAEEYVTTTAPGFKHARTAALWRTSLKNYAYPVLGKMQVAQIDRKAVLEAIQPVWTSRPATARKVLRRIGSVLRYAAAQGWRLNDNPADAKMLRMLGLPALPAGTSFPALPHARMADFMKALAAAEGIAPLALRFTILTAVRSGEARGARWSEIAFHGDVPTWTVPPERMKGKKSVQRSPHRVPLPSGAIEVLRLAAQAALHDDVTRDDLAEVAASLGRTLIFPSAKEDTALSDMALSAVIRRMNAAPADAPDTLPTWVDAMGRAVVPHGFRASFRTWVADTRPADGEAAEKALAHEVGTAVTRAYHRSDLFDQRQGLMEAWSRHCAGRAQLKVVA</sequence>
<organism evidence="8 9">
    <name type="scientific">Roseomonas alba</name>
    <dbReference type="NCBI Taxonomy" id="2846776"/>
    <lineage>
        <taxon>Bacteria</taxon>
        <taxon>Pseudomonadati</taxon>
        <taxon>Pseudomonadota</taxon>
        <taxon>Alphaproteobacteria</taxon>
        <taxon>Acetobacterales</taxon>
        <taxon>Roseomonadaceae</taxon>
        <taxon>Roseomonas</taxon>
    </lineage>
</organism>
<dbReference type="InterPro" id="IPR002104">
    <property type="entry name" value="Integrase_catalytic"/>
</dbReference>
<comment type="similarity">
    <text evidence="1">Belongs to the 'phage' integrase family.</text>
</comment>
<evidence type="ECO:0000313" key="8">
    <source>
        <dbReference type="EMBL" id="MBW6396394.1"/>
    </source>
</evidence>
<evidence type="ECO:0000256" key="1">
    <source>
        <dbReference type="ARBA" id="ARBA00008857"/>
    </source>
</evidence>
<dbReference type="Pfam" id="PF22022">
    <property type="entry name" value="Phage_int_M"/>
    <property type="match status" value="1"/>
</dbReference>
<dbReference type="Gene3D" id="1.10.443.10">
    <property type="entry name" value="Intergrase catalytic core"/>
    <property type="match status" value="1"/>
</dbReference>
<dbReference type="InterPro" id="IPR013762">
    <property type="entry name" value="Integrase-like_cat_sf"/>
</dbReference>
<dbReference type="CDD" id="cd00801">
    <property type="entry name" value="INT_P4_C"/>
    <property type="match status" value="1"/>
</dbReference>
<dbReference type="PROSITE" id="PS51898">
    <property type="entry name" value="TYR_RECOMBINASE"/>
    <property type="match status" value="1"/>
</dbReference>
<comment type="caution">
    <text evidence="8">The sequence shown here is derived from an EMBL/GenBank/DDBJ whole genome shotgun (WGS) entry which is preliminary data.</text>
</comment>
<dbReference type="InterPro" id="IPR025166">
    <property type="entry name" value="Integrase_DNA_bind_dom"/>
</dbReference>
<dbReference type="RefSeq" id="WP_219760775.1">
    <property type="nucleotide sequence ID" value="NZ_JAHYBZ010000001.1"/>
</dbReference>
<dbReference type="Gene3D" id="3.30.160.390">
    <property type="entry name" value="Integrase, DNA-binding domain"/>
    <property type="match status" value="1"/>
</dbReference>
<dbReference type="Proteomes" id="UP001196565">
    <property type="component" value="Unassembled WGS sequence"/>
</dbReference>
<name>A0ABS7A5E9_9PROT</name>
<dbReference type="InterPro" id="IPR044068">
    <property type="entry name" value="CB"/>
</dbReference>
<evidence type="ECO:0000256" key="4">
    <source>
        <dbReference type="ARBA" id="ARBA00023172"/>
    </source>
</evidence>
<dbReference type="EMBL" id="JAHYBZ010000001">
    <property type="protein sequence ID" value="MBW6396394.1"/>
    <property type="molecule type" value="Genomic_DNA"/>
</dbReference>
<keyword evidence="9" id="KW-1185">Reference proteome</keyword>
<dbReference type="PANTHER" id="PTHR30629:SF2">
    <property type="entry name" value="PROPHAGE INTEGRASE INTS-RELATED"/>
    <property type="match status" value="1"/>
</dbReference>
<dbReference type="InterPro" id="IPR038488">
    <property type="entry name" value="Integrase_DNA-bd_sf"/>
</dbReference>
<dbReference type="InterPro" id="IPR010998">
    <property type="entry name" value="Integrase_recombinase_N"/>
</dbReference>
<evidence type="ECO:0000313" key="9">
    <source>
        <dbReference type="Proteomes" id="UP001196565"/>
    </source>
</evidence>
<reference evidence="8 9" key="1">
    <citation type="submission" date="2021-07" db="EMBL/GenBank/DDBJ databases">
        <authorList>
            <person name="So Y."/>
        </authorList>
    </citation>
    <scope>NUCLEOTIDE SEQUENCE [LARGE SCALE GENOMIC DNA]</scope>
    <source>
        <strain evidence="8 9">HJA6</strain>
    </source>
</reference>
<keyword evidence="2" id="KW-0229">DNA integration</keyword>
<accession>A0ABS7A5E9</accession>
<proteinExistence type="inferred from homology"/>
<gene>
    <name evidence="8" type="ORF">KPL78_00980</name>
</gene>
<evidence type="ECO:0000259" key="6">
    <source>
        <dbReference type="PROSITE" id="PS51898"/>
    </source>
</evidence>
<evidence type="ECO:0000256" key="3">
    <source>
        <dbReference type="ARBA" id="ARBA00023125"/>
    </source>
</evidence>
<dbReference type="Gene3D" id="1.10.150.130">
    <property type="match status" value="1"/>
</dbReference>
<dbReference type="InterPro" id="IPR011010">
    <property type="entry name" value="DNA_brk_join_enz"/>
</dbReference>
<dbReference type="Pfam" id="PF00589">
    <property type="entry name" value="Phage_integrase"/>
    <property type="match status" value="1"/>
</dbReference>
<dbReference type="InterPro" id="IPR050808">
    <property type="entry name" value="Phage_Integrase"/>
</dbReference>
<keyword evidence="4" id="KW-0233">DNA recombination</keyword>
<protein>
    <submittedName>
        <fullName evidence="8">Site-specific integrase</fullName>
    </submittedName>
</protein>
<dbReference type="PANTHER" id="PTHR30629">
    <property type="entry name" value="PROPHAGE INTEGRASE"/>
    <property type="match status" value="1"/>
</dbReference>
<evidence type="ECO:0000256" key="2">
    <source>
        <dbReference type="ARBA" id="ARBA00022908"/>
    </source>
</evidence>
<evidence type="ECO:0000256" key="5">
    <source>
        <dbReference type="PROSITE-ProRule" id="PRU01248"/>
    </source>
</evidence>
<dbReference type="InterPro" id="IPR053876">
    <property type="entry name" value="Phage_int_M"/>
</dbReference>
<feature type="domain" description="Core-binding (CB)" evidence="7">
    <location>
        <begin position="118"/>
        <end position="199"/>
    </location>
</feature>
<dbReference type="Pfam" id="PF13356">
    <property type="entry name" value="Arm-DNA-bind_3"/>
    <property type="match status" value="1"/>
</dbReference>
<feature type="domain" description="Tyr recombinase" evidence="6">
    <location>
        <begin position="231"/>
        <end position="441"/>
    </location>
</feature>